<evidence type="ECO:0000259" key="10">
    <source>
        <dbReference type="Pfam" id="PF00535"/>
    </source>
</evidence>
<dbReference type="Pfam" id="PF01535">
    <property type="entry name" value="PPR"/>
    <property type="match status" value="1"/>
</dbReference>
<keyword evidence="4" id="KW-0808">Transferase</keyword>
<dbReference type="SUPFAM" id="SSF53448">
    <property type="entry name" value="Nucleotide-diphospho-sugar transferases"/>
    <property type="match status" value="2"/>
</dbReference>
<accession>A0ABP0NJM2</accession>
<evidence type="ECO:0000256" key="5">
    <source>
        <dbReference type="ARBA" id="ARBA00022723"/>
    </source>
</evidence>
<evidence type="ECO:0000256" key="3">
    <source>
        <dbReference type="ARBA" id="ARBA00022676"/>
    </source>
</evidence>
<evidence type="ECO:0008006" key="14">
    <source>
        <dbReference type="Google" id="ProtNLM"/>
    </source>
</evidence>
<organism evidence="12 13">
    <name type="scientific">Durusdinium trenchii</name>
    <dbReference type="NCBI Taxonomy" id="1381693"/>
    <lineage>
        <taxon>Eukaryota</taxon>
        <taxon>Sar</taxon>
        <taxon>Alveolata</taxon>
        <taxon>Dinophyceae</taxon>
        <taxon>Suessiales</taxon>
        <taxon>Symbiodiniaceae</taxon>
        <taxon>Durusdinium</taxon>
    </lineage>
</organism>
<dbReference type="InterPro" id="IPR011990">
    <property type="entry name" value="TPR-like_helical_dom_sf"/>
</dbReference>
<dbReference type="EMBL" id="CAXAMM010028746">
    <property type="protein sequence ID" value="CAK9063352.1"/>
    <property type="molecule type" value="Genomic_DNA"/>
</dbReference>
<feature type="chain" id="PRO_5047437194" description="Pentatricopeptide repeat-containing protein, chloroplastic" evidence="9">
    <location>
        <begin position="23"/>
        <end position="1707"/>
    </location>
</feature>
<dbReference type="PROSITE" id="PS51375">
    <property type="entry name" value="PPR"/>
    <property type="match status" value="1"/>
</dbReference>
<keyword evidence="13" id="KW-1185">Reference proteome</keyword>
<evidence type="ECO:0000313" key="13">
    <source>
        <dbReference type="Proteomes" id="UP001642464"/>
    </source>
</evidence>
<comment type="cofactor">
    <cofactor evidence="1">
        <name>Mn(2+)</name>
        <dbReference type="ChEBI" id="CHEBI:29035"/>
    </cofactor>
</comment>
<keyword evidence="9" id="KW-0732">Signal</keyword>
<keyword evidence="3" id="KW-0328">Glycosyltransferase</keyword>
<dbReference type="Pfam" id="PF14432">
    <property type="entry name" value="DYW_deaminase"/>
    <property type="match status" value="1"/>
</dbReference>
<feature type="domain" description="Glycosyltransferase 2-like" evidence="10">
    <location>
        <begin position="163"/>
        <end position="212"/>
    </location>
</feature>
<keyword evidence="7" id="KW-0464">Manganese</keyword>
<dbReference type="PANTHER" id="PTHR11675">
    <property type="entry name" value="N-ACETYLGALACTOSAMINYLTRANSFERASE"/>
    <property type="match status" value="1"/>
</dbReference>
<dbReference type="InterPro" id="IPR001173">
    <property type="entry name" value="Glyco_trans_2-like"/>
</dbReference>
<name>A0ABP0NJM2_9DINO</name>
<evidence type="ECO:0000256" key="7">
    <source>
        <dbReference type="ARBA" id="ARBA00023211"/>
    </source>
</evidence>
<dbReference type="NCBIfam" id="TIGR00756">
    <property type="entry name" value="PPR"/>
    <property type="match status" value="1"/>
</dbReference>
<feature type="repeat" description="PPR" evidence="8">
    <location>
        <begin position="823"/>
        <end position="857"/>
    </location>
</feature>
<evidence type="ECO:0000256" key="9">
    <source>
        <dbReference type="SAM" id="SignalP"/>
    </source>
</evidence>
<dbReference type="Gene3D" id="3.90.550.10">
    <property type="entry name" value="Spore Coat Polysaccharide Biosynthesis Protein SpsA, Chain A"/>
    <property type="match status" value="2"/>
</dbReference>
<dbReference type="InterPro" id="IPR011051">
    <property type="entry name" value="RmlC_Cupin_sf"/>
</dbReference>
<comment type="pathway">
    <text evidence="2">Protein modification; protein glycosylation.</text>
</comment>
<keyword evidence="6" id="KW-1015">Disulfide bond</keyword>
<dbReference type="Proteomes" id="UP001642464">
    <property type="component" value="Unassembled WGS sequence"/>
</dbReference>
<feature type="domain" description="DYW" evidence="11">
    <location>
        <begin position="1005"/>
        <end position="1088"/>
    </location>
</feature>
<evidence type="ECO:0000256" key="1">
    <source>
        <dbReference type="ARBA" id="ARBA00001936"/>
    </source>
</evidence>
<evidence type="ECO:0000259" key="11">
    <source>
        <dbReference type="Pfam" id="PF14432"/>
    </source>
</evidence>
<dbReference type="Gene3D" id="2.60.120.10">
    <property type="entry name" value="Jelly Rolls"/>
    <property type="match status" value="1"/>
</dbReference>
<evidence type="ECO:0000256" key="4">
    <source>
        <dbReference type="ARBA" id="ARBA00022679"/>
    </source>
</evidence>
<protein>
    <recommendedName>
        <fullName evidence="14">Pentatricopeptide repeat-containing protein, chloroplastic</fullName>
    </recommendedName>
</protein>
<gene>
    <name evidence="12" type="ORF">SCF082_LOCUS32820</name>
</gene>
<dbReference type="CDD" id="cd21039">
    <property type="entry name" value="NURR"/>
    <property type="match status" value="1"/>
</dbReference>
<evidence type="ECO:0000256" key="6">
    <source>
        <dbReference type="ARBA" id="ARBA00023157"/>
    </source>
</evidence>
<dbReference type="Pfam" id="PF00535">
    <property type="entry name" value="Glycos_transf_2"/>
    <property type="match status" value="1"/>
</dbReference>
<proteinExistence type="predicted"/>
<comment type="caution">
    <text evidence="12">The sequence shown here is derived from an EMBL/GenBank/DDBJ whole genome shotgun (WGS) entry which is preliminary data.</text>
</comment>
<evidence type="ECO:0000313" key="12">
    <source>
        <dbReference type="EMBL" id="CAK9063352.1"/>
    </source>
</evidence>
<sequence>MGHLGSPWPYLVALVLLKGCEELEEVAPRSWALEQAQQLQQLRLCNHAAKVSPAPKLQKNAPPLPQAESLLRSKAPKILENASTNHQHGKLGLFRDGRCCKLGVVPLPARGLSKKEQLESHRGFSFNSRGSEAVDVDRVQEDVRSDFCKARDETYPCNMPRASVIMVFHNEHMPTLLRSVHSVLNLSPAQLLEEVLLVDDDSRPEPEKFAERQWQRLQGELEEYLLELPKVPDGVLEHLLEKPWSTSSKRFLSFDVGDKVLEKLLRKLLLRGSKAINEALIPLNCVLSRYDDGTASCQMHSHKFGQLTLVVGGSRPILMGDTALVLNEGDAVHIAEGTPHGVPEQHSTCSPRVSINLFVATQAQASASLVFRSLEQTSNDLCTFRWARPGQLVDGPGGVISPSNDFFFELWAACCDALGEPPRKRARHTDTCDRLSGTATVPDVPAIPVEWGLDSKVLLDFAGLCEGAKTVCLQRLQKVIKDKNSVRDINNYCSTVIKGVSDTFGAKLPLKLSEALNAKLAGSGWTIDDLDSSAVGALAGLPQDTALEMVDSFFTAQLCKVSNLSAFIVGAVRRQKSNMRACPVAQALKSGWESVVRAFARKSEVATSGASLVQVIDLACKKDTLESFEVACSALLRFPQGCTPPLSAYNRTFKAAGHVGRWPKALELFKQMLEHVQPNRYTYTALFDAVVRGGGPQTTLFALWNDMQWRGVAADQQLMSTMLQGCADSQVVEELLGELDWQGTKPCLELLTSMVGCYRRAGAPTGKTWELLKRAKRLQESDSLTLDCQFLVQIVAALGFANDTGAVVLLIESVQDVYKVKPDVFLYTAGISQCARAGDVTGAETLVTQMHRDGVEPNEHTHCAIIAVYSKAGLLPKAVNYFNEVNAEVTLPIEAYCSVLSGCRAVLDHNCALRVLKKARRHFGDQTKSACYTLTRQCCALAGNEIGAAKVDKWQKEDGVATHVPTSTVDDPSTGKPLYFEPGIDNDEAVTAYVERMIACLKTSGYNPQLWQYDPEISNEEREERLRFHTEKKALAWALGEFPAGSSITIRKTIRCCVDCHNAFKIASSVYGRTLRILDQVRMHEFTERRGLMKARMEGIWRARGEVIICLDSHVEATPGWLEPLLWRISEDRTRLVVPSIDGIDTEDFSYAVYGLGLVSFNWLLNQKPRERPEGEDSMAPSTVLCGGLFAVDRAWFLHLGGYDPELQIYGGEEMEIGFSAWQCGGSVVHEPLPRNGDCIAFNAAISACSEVWQQAHELLLQEELSSLQPDLIALNSALSASAKSGEWKAACLARARMEAEDRITLCSCITACEKGSEWQRAQILLEEPCDGSCDGFPDIVAYNASLSSFEKGAKWVHTLRLLDKLQERQQKADTITVNAAISGQKGDDQTDEAWPRALDLLFGLPRRRLTPSVITYSSTASTCFKWQKTAELLVLCEFSTGPSLVLCNAVINACEEWPWALDLLGQLPLIRLNKNEVSDGSITSAMARAGRWQEAFAFNVTLGIIAANAVINACEKGGAWLTAAEILKERLWIGDANVISFSSTISSYGKGAHWQQALLLLHSMSEHRLQANVISYNTALSITGCEKGEAVASAKQWQLAQTLFFEVLSQLKANLITFNAALGASQKAQAWQQSLCLLRDLPAWMLQEDLISLGTGVSACKIGRLWDDAQALWSRICDEDPVAFSDMVTVCEQAETPASWTQRPKI</sequence>
<reference evidence="12 13" key="1">
    <citation type="submission" date="2024-02" db="EMBL/GenBank/DDBJ databases">
        <authorList>
            <person name="Chen Y."/>
            <person name="Shah S."/>
            <person name="Dougan E. K."/>
            <person name="Thang M."/>
            <person name="Chan C."/>
        </authorList>
    </citation>
    <scope>NUCLEOTIDE SEQUENCE [LARGE SCALE GENOMIC DNA]</scope>
</reference>
<keyword evidence="5" id="KW-0479">Metal-binding</keyword>
<dbReference type="InterPro" id="IPR014710">
    <property type="entry name" value="RmlC-like_jellyroll"/>
</dbReference>
<dbReference type="InterPro" id="IPR029044">
    <property type="entry name" value="Nucleotide-diphossugar_trans"/>
</dbReference>
<dbReference type="PANTHER" id="PTHR11675:SF68">
    <property type="entry name" value="N-ACETYLGALACTOSAMINYLTRANSFERASE 7"/>
    <property type="match status" value="1"/>
</dbReference>
<dbReference type="SUPFAM" id="SSF51182">
    <property type="entry name" value="RmlC-like cupins"/>
    <property type="match status" value="1"/>
</dbReference>
<evidence type="ECO:0000256" key="2">
    <source>
        <dbReference type="ARBA" id="ARBA00004922"/>
    </source>
</evidence>
<dbReference type="Gene3D" id="1.25.40.10">
    <property type="entry name" value="Tetratricopeptide repeat domain"/>
    <property type="match status" value="4"/>
</dbReference>
<dbReference type="InterPro" id="IPR002885">
    <property type="entry name" value="PPR_rpt"/>
</dbReference>
<dbReference type="InterPro" id="IPR032867">
    <property type="entry name" value="DYW_dom"/>
</dbReference>
<evidence type="ECO:0000256" key="8">
    <source>
        <dbReference type="PROSITE-ProRule" id="PRU00708"/>
    </source>
</evidence>
<feature type="signal peptide" evidence="9">
    <location>
        <begin position="1"/>
        <end position="22"/>
    </location>
</feature>
<dbReference type="Pfam" id="PF13812">
    <property type="entry name" value="PPR_3"/>
    <property type="match status" value="1"/>
</dbReference>